<evidence type="ECO:0000256" key="6">
    <source>
        <dbReference type="ARBA" id="ARBA00022833"/>
    </source>
</evidence>
<dbReference type="Pfam" id="PF09261">
    <property type="entry name" value="Alpha-mann_mid"/>
    <property type="match status" value="1"/>
</dbReference>
<feature type="domain" description="Glycoside hydrolase family 38 central" evidence="11">
    <location>
        <begin position="364"/>
        <end position="439"/>
    </location>
</feature>
<dbReference type="EC" id="3.2.1.-" evidence="10"/>
<dbReference type="InterPro" id="IPR011013">
    <property type="entry name" value="Gal_mutarotase_sf_dom"/>
</dbReference>
<dbReference type="Pfam" id="PF01074">
    <property type="entry name" value="Glyco_hydro_38N"/>
    <property type="match status" value="1"/>
</dbReference>
<keyword evidence="10" id="KW-0732">Signal</keyword>
<dbReference type="GO" id="GO:0005764">
    <property type="term" value="C:lysosome"/>
    <property type="evidence" value="ECO:0007669"/>
    <property type="project" value="TreeGrafter"/>
</dbReference>
<feature type="signal peptide" evidence="10">
    <location>
        <begin position="1"/>
        <end position="18"/>
    </location>
</feature>
<keyword evidence="7" id="KW-1015">Disulfide bond</keyword>
<dbReference type="InterPro" id="IPR011330">
    <property type="entry name" value="Glyco_hydro/deAcase_b/a-brl"/>
</dbReference>
<evidence type="ECO:0000256" key="2">
    <source>
        <dbReference type="ARBA" id="ARBA00009792"/>
    </source>
</evidence>
<dbReference type="FunFam" id="2.60.40.1180:FF:000018">
    <property type="entry name" value="Alpha-mannosidase"/>
    <property type="match status" value="1"/>
</dbReference>
<evidence type="ECO:0000259" key="11">
    <source>
        <dbReference type="SMART" id="SM00872"/>
    </source>
</evidence>
<dbReference type="Pfam" id="PF07748">
    <property type="entry name" value="Glyco_hydro_38C"/>
    <property type="match status" value="1"/>
</dbReference>
<dbReference type="SMART" id="SM00872">
    <property type="entry name" value="Alpha-mann_mid"/>
    <property type="match status" value="1"/>
</dbReference>
<dbReference type="InterPro" id="IPR013780">
    <property type="entry name" value="Glyco_hydro_b"/>
</dbReference>
<dbReference type="FunFam" id="1.20.1270.50:FF:000003">
    <property type="entry name" value="Alpha-mannosidase"/>
    <property type="match status" value="1"/>
</dbReference>
<dbReference type="Proteomes" id="UP001233999">
    <property type="component" value="Unassembled WGS sequence"/>
</dbReference>
<keyword evidence="6 10" id="KW-0862">Zinc</keyword>
<dbReference type="InterPro" id="IPR037094">
    <property type="entry name" value="Glyco_hydro_38_cen_sf"/>
</dbReference>
<name>A0AAD8EIX5_DIPPU</name>
<dbReference type="InterPro" id="IPR027291">
    <property type="entry name" value="Glyco_hydro_38_N_sf"/>
</dbReference>
<comment type="caution">
    <text evidence="12">The sequence shown here is derived from an EMBL/GenBank/DDBJ whole genome shotgun (WGS) entry which is preliminary data.</text>
</comment>
<dbReference type="Gene3D" id="3.20.110.10">
    <property type="entry name" value="Glycoside hydrolase 38, N terminal domain"/>
    <property type="match status" value="1"/>
</dbReference>
<evidence type="ECO:0000256" key="10">
    <source>
        <dbReference type="RuleBase" id="RU361199"/>
    </source>
</evidence>
<protein>
    <recommendedName>
        <fullName evidence="3 10">Alpha-mannosidase</fullName>
        <ecNumber evidence="10">3.2.1.-</ecNumber>
    </recommendedName>
</protein>
<dbReference type="PANTHER" id="PTHR11607:SF3">
    <property type="entry name" value="LYSOSOMAL ALPHA-MANNOSIDASE"/>
    <property type="match status" value="1"/>
</dbReference>
<dbReference type="InterPro" id="IPR028995">
    <property type="entry name" value="Glyco_hydro_57/38_cen_sf"/>
</dbReference>
<dbReference type="FunFam" id="3.20.110.10:FF:000001">
    <property type="entry name" value="Alpha-mannosidase"/>
    <property type="match status" value="1"/>
</dbReference>
<keyword evidence="5 10" id="KW-0378">Hydrolase</keyword>
<dbReference type="SUPFAM" id="SSF74650">
    <property type="entry name" value="Galactose mutarotase-like"/>
    <property type="match status" value="1"/>
</dbReference>
<evidence type="ECO:0000256" key="1">
    <source>
        <dbReference type="ARBA" id="ARBA00000365"/>
    </source>
</evidence>
<dbReference type="Gene3D" id="2.60.40.1360">
    <property type="match status" value="1"/>
</dbReference>
<dbReference type="PANTHER" id="PTHR11607">
    <property type="entry name" value="ALPHA-MANNOSIDASE"/>
    <property type="match status" value="1"/>
</dbReference>
<dbReference type="InterPro" id="IPR050843">
    <property type="entry name" value="Glycosyl_Hydrlase_38"/>
</dbReference>
<evidence type="ECO:0000256" key="5">
    <source>
        <dbReference type="ARBA" id="ARBA00022801"/>
    </source>
</evidence>
<comment type="catalytic activity">
    <reaction evidence="1">
        <text>Hydrolysis of terminal, non-reducing alpha-D-mannose residues in alpha-D-mannosides.</text>
        <dbReference type="EC" id="3.2.1.24"/>
    </reaction>
</comment>
<evidence type="ECO:0000256" key="7">
    <source>
        <dbReference type="ARBA" id="ARBA00023157"/>
    </source>
</evidence>
<evidence type="ECO:0000256" key="4">
    <source>
        <dbReference type="ARBA" id="ARBA00022723"/>
    </source>
</evidence>
<dbReference type="GO" id="GO:0006013">
    <property type="term" value="P:mannose metabolic process"/>
    <property type="evidence" value="ECO:0007669"/>
    <property type="project" value="InterPro"/>
</dbReference>
<dbReference type="Gene3D" id="2.70.98.30">
    <property type="entry name" value="Golgi alpha-mannosidase II, domain 4"/>
    <property type="match status" value="1"/>
</dbReference>
<accession>A0AAD8EIX5</accession>
<dbReference type="FunFam" id="1.20.1270.50:FF:000002">
    <property type="entry name" value="Alpha-mannosidase"/>
    <property type="match status" value="1"/>
</dbReference>
<feature type="non-terminal residue" evidence="12">
    <location>
        <position position="1"/>
    </location>
</feature>
<feature type="chain" id="PRO_5041776940" description="Alpha-mannosidase" evidence="10">
    <location>
        <begin position="19"/>
        <end position="915"/>
    </location>
</feature>
<dbReference type="Gene3D" id="2.60.40.1180">
    <property type="entry name" value="Golgi alpha-mannosidase II"/>
    <property type="match status" value="1"/>
</dbReference>
<keyword evidence="8" id="KW-0325">Glycoprotein</keyword>
<dbReference type="FunFam" id="2.70.98.30:FF:000003">
    <property type="entry name" value="Alpha-mannosidase"/>
    <property type="match status" value="1"/>
</dbReference>
<dbReference type="AlphaFoldDB" id="A0AAD8EIX5"/>
<proteinExistence type="inferred from homology"/>
<dbReference type="Gene3D" id="1.20.1270.50">
    <property type="entry name" value="Glycoside hydrolase family 38, central domain"/>
    <property type="match status" value="2"/>
</dbReference>
<gene>
    <name evidence="12" type="ORF">L9F63_001515</name>
</gene>
<evidence type="ECO:0000313" key="13">
    <source>
        <dbReference type="Proteomes" id="UP001233999"/>
    </source>
</evidence>
<keyword evidence="13" id="KW-1185">Reference proteome</keyword>
<comment type="cofactor">
    <cofactor evidence="10">
        <name>Zn(2+)</name>
        <dbReference type="ChEBI" id="CHEBI:29105"/>
    </cofactor>
    <text evidence="10">Binds 1 zinc ion per subunit.</text>
</comment>
<evidence type="ECO:0000313" key="12">
    <source>
        <dbReference type="EMBL" id="KAJ9591913.1"/>
    </source>
</evidence>
<sequence length="915" mass="103573">MLQVTGILLLAILGCSFALPSSTLHIIPTTSCGYESCAPTDPNKLNVHLVAHSHDDVGWLKTVDQYYYGSNNFVQEAGIQYIFDTVLDALEHHPDRKFIYVETAFFWKWWLEQEESTQLRVKDLVNQGRIEFIGGAWSMNDEASAHYYSIIDGFAWGLRKLNDTFGACGRPHIGWQIDPFGHSREMASIFAQMGFDGVLFARIDYQDKSNRLSTKTAEMIWEGSSNLGSSADLFTSVLYNHYGPPEGFCFDMYCKDDPIIDDEKSPDYNVDQKVNAFLKFIYRQAKYYTSNNIILTMGSDFHFQDAIMWFKNLDKLIKYVNAADEHVNVIYSTPSCYLKAVNEAGLTYTTKQDDFFPYATDGNSYWTGFYTSRPTSKYFERLGNNFLQVTKQLTAMTQLGQMGDSPVDSLREAMGVFQHHDAITGTEKQHVADDYARMLASAIEDARSAAETAINAIVSDGTKPLTFQNCLKLNVSVCSASENEQFVVTVYNPLSHTVNHTVRIPVTKGTFVVLDADGQEQKVQLLPIPDFVLNLPERQGSLALHDLVFTAQNLPPLGLRSYHVSKSDITFNRIEASSDVTIGNKNLQVTLDEITGLVKSIVINGEERALDQNFYYYDGYVGDNSDASRRASGAYVFRPIRQEPKVVSSSAKFQVYKGIVIFLLLYMYGLIRKKTTVEFDWVVGPIPIEEEGKEVVTRFTTNLKTDGIFYTDSNGRELLERKRDYRPTWNLEVTEPVSGNYYPITSKILIRDSEKAQELAIFTDRAQGGSSVNDGQLELMVHRRLLYDDAFGVAEPLNEMAFGKGLIAKGTHYVMAGNTNSDSPNLAAQEREFAIRKILSPWLFFTPTDLSYTEYQSTYKMKSHLNTPPNIVLHTLEPWGDDTLLFRLEHILEVNEDSELSKPVVVNYKDKMYIR</sequence>
<dbReference type="GO" id="GO:0046872">
    <property type="term" value="F:metal ion binding"/>
    <property type="evidence" value="ECO:0007669"/>
    <property type="project" value="UniProtKB-KW"/>
</dbReference>
<dbReference type="GO" id="GO:0004559">
    <property type="term" value="F:alpha-mannosidase activity"/>
    <property type="evidence" value="ECO:0007669"/>
    <property type="project" value="UniProtKB-EC"/>
</dbReference>
<evidence type="ECO:0000256" key="8">
    <source>
        <dbReference type="ARBA" id="ARBA00023180"/>
    </source>
</evidence>
<dbReference type="SUPFAM" id="SSF88688">
    <property type="entry name" value="Families 57/38 glycoside transferase middle domain"/>
    <property type="match status" value="1"/>
</dbReference>
<keyword evidence="9 10" id="KW-0326">Glycosidase</keyword>
<organism evidence="12 13">
    <name type="scientific">Diploptera punctata</name>
    <name type="common">Pacific beetle cockroach</name>
    <dbReference type="NCBI Taxonomy" id="6984"/>
    <lineage>
        <taxon>Eukaryota</taxon>
        <taxon>Metazoa</taxon>
        <taxon>Ecdysozoa</taxon>
        <taxon>Arthropoda</taxon>
        <taxon>Hexapoda</taxon>
        <taxon>Insecta</taxon>
        <taxon>Pterygota</taxon>
        <taxon>Neoptera</taxon>
        <taxon>Polyneoptera</taxon>
        <taxon>Dictyoptera</taxon>
        <taxon>Blattodea</taxon>
        <taxon>Blaberoidea</taxon>
        <taxon>Blaberidae</taxon>
        <taxon>Diplopterinae</taxon>
        <taxon>Diploptera</taxon>
    </lineage>
</organism>
<dbReference type="GO" id="GO:0030246">
    <property type="term" value="F:carbohydrate binding"/>
    <property type="evidence" value="ECO:0007669"/>
    <property type="project" value="InterPro"/>
</dbReference>
<dbReference type="InterPro" id="IPR015341">
    <property type="entry name" value="Glyco_hydro_38_cen"/>
</dbReference>
<comment type="similarity">
    <text evidence="2 10">Belongs to the glycosyl hydrolase 38 family.</text>
</comment>
<dbReference type="CDD" id="cd10810">
    <property type="entry name" value="GH38N_AMII_LAM_like"/>
    <property type="match status" value="1"/>
</dbReference>
<dbReference type="EMBL" id="JASPKZ010003852">
    <property type="protein sequence ID" value="KAJ9591913.1"/>
    <property type="molecule type" value="Genomic_DNA"/>
</dbReference>
<reference evidence="12" key="1">
    <citation type="journal article" date="2023" name="IScience">
        <title>Live-bearing cockroach genome reveals convergent evolutionary mechanisms linked to viviparity in insects and beyond.</title>
        <authorList>
            <person name="Fouks B."/>
            <person name="Harrison M.C."/>
            <person name="Mikhailova A.A."/>
            <person name="Marchal E."/>
            <person name="English S."/>
            <person name="Carruthers M."/>
            <person name="Jennings E.C."/>
            <person name="Chiamaka E.L."/>
            <person name="Frigard R.A."/>
            <person name="Pippel M."/>
            <person name="Attardo G.M."/>
            <person name="Benoit J.B."/>
            <person name="Bornberg-Bauer E."/>
            <person name="Tobe S.S."/>
        </authorList>
    </citation>
    <scope>NUCLEOTIDE SEQUENCE</scope>
    <source>
        <strain evidence="12">Stay&amp;Tobe</strain>
    </source>
</reference>
<dbReference type="InterPro" id="IPR011682">
    <property type="entry name" value="Glyco_hydro_38_C"/>
</dbReference>
<dbReference type="SUPFAM" id="SSF88713">
    <property type="entry name" value="Glycoside hydrolase/deacetylase"/>
    <property type="match status" value="1"/>
</dbReference>
<evidence type="ECO:0000256" key="3">
    <source>
        <dbReference type="ARBA" id="ARBA00012752"/>
    </source>
</evidence>
<reference evidence="12" key="2">
    <citation type="submission" date="2023-05" db="EMBL/GenBank/DDBJ databases">
        <authorList>
            <person name="Fouks B."/>
        </authorList>
    </citation>
    <scope>NUCLEOTIDE SEQUENCE</scope>
    <source>
        <strain evidence="12">Stay&amp;Tobe</strain>
        <tissue evidence="12">Testes</tissue>
    </source>
</reference>
<dbReference type="InterPro" id="IPR000602">
    <property type="entry name" value="Glyco_hydro_38_N"/>
</dbReference>
<keyword evidence="4 10" id="KW-0479">Metal-binding</keyword>
<evidence type="ECO:0000256" key="9">
    <source>
        <dbReference type="ARBA" id="ARBA00023295"/>
    </source>
</evidence>